<organism evidence="2 3">
    <name type="scientific">Bacillus salacetis</name>
    <dbReference type="NCBI Taxonomy" id="2315464"/>
    <lineage>
        <taxon>Bacteria</taxon>
        <taxon>Bacillati</taxon>
        <taxon>Bacillota</taxon>
        <taxon>Bacilli</taxon>
        <taxon>Bacillales</taxon>
        <taxon>Bacillaceae</taxon>
        <taxon>Bacillus</taxon>
    </lineage>
</organism>
<proteinExistence type="predicted"/>
<feature type="transmembrane region" description="Helical" evidence="1">
    <location>
        <begin position="29"/>
        <end position="50"/>
    </location>
</feature>
<dbReference type="RefSeq" id="WP_119549677.1">
    <property type="nucleotide sequence ID" value="NZ_QXIR01000056.1"/>
</dbReference>
<accession>A0A3A1QND0</accession>
<sequence length="88" mass="9189">MSPVVVIAVISSLIVFLLAAGTPFKPAKFVGQLCMKVLIGALFLFFLNAFGSQFGVHVPINLVTSSISGILGIPGVVGLAIIQMYIIV</sequence>
<dbReference type="EMBL" id="QXIR01000056">
    <property type="protein sequence ID" value="RIW27399.1"/>
    <property type="molecule type" value="Genomic_DNA"/>
</dbReference>
<dbReference type="NCBIfam" id="TIGR02862">
    <property type="entry name" value="spore_BofA"/>
    <property type="match status" value="1"/>
</dbReference>
<name>A0A3A1QND0_9BACI</name>
<dbReference type="AlphaFoldDB" id="A0A3A1QND0"/>
<keyword evidence="1" id="KW-1133">Transmembrane helix</keyword>
<dbReference type="Proteomes" id="UP000265801">
    <property type="component" value="Unassembled WGS sequence"/>
</dbReference>
<comment type="caution">
    <text evidence="2">The sequence shown here is derived from an EMBL/GenBank/DDBJ whole genome shotgun (WGS) entry which is preliminary data.</text>
</comment>
<evidence type="ECO:0000256" key="1">
    <source>
        <dbReference type="SAM" id="Phobius"/>
    </source>
</evidence>
<gene>
    <name evidence="2" type="primary">bofA</name>
    <name evidence="2" type="ORF">D3H55_23105</name>
</gene>
<protein>
    <submittedName>
        <fullName evidence="2">Pro-sigmaK processing inhibitor BofA</fullName>
    </submittedName>
</protein>
<dbReference type="Pfam" id="PF07441">
    <property type="entry name" value="BofA"/>
    <property type="match status" value="1"/>
</dbReference>
<keyword evidence="1" id="KW-0472">Membrane</keyword>
<reference evidence="2 3" key="1">
    <citation type="submission" date="2018-09" db="EMBL/GenBank/DDBJ databases">
        <title>Bacillus saliacetes sp. nov., isolated from Thai shrimp paste (Ka-pi).</title>
        <authorList>
            <person name="Daroonpunt R."/>
            <person name="Tanasupawat S."/>
            <person name="Yiamsombut S."/>
        </authorList>
    </citation>
    <scope>NUCLEOTIDE SEQUENCE [LARGE SCALE GENOMIC DNA]</scope>
    <source>
        <strain evidence="2 3">SKP7-4</strain>
    </source>
</reference>
<evidence type="ECO:0000313" key="3">
    <source>
        <dbReference type="Proteomes" id="UP000265801"/>
    </source>
</evidence>
<keyword evidence="1" id="KW-0812">Transmembrane</keyword>
<feature type="transmembrane region" description="Helical" evidence="1">
    <location>
        <begin position="62"/>
        <end position="87"/>
    </location>
</feature>
<evidence type="ECO:0000313" key="2">
    <source>
        <dbReference type="EMBL" id="RIW27399.1"/>
    </source>
</evidence>
<dbReference type="OrthoDB" id="2692225at2"/>
<keyword evidence="3" id="KW-1185">Reference proteome</keyword>
<dbReference type="InterPro" id="IPR010001">
    <property type="entry name" value="BofA"/>
</dbReference>